<evidence type="ECO:0000313" key="3">
    <source>
        <dbReference type="Proteomes" id="UP000297890"/>
    </source>
</evidence>
<comment type="caution">
    <text evidence="2">The sequence shown here is derived from an EMBL/GenBank/DDBJ whole genome shotgun (WGS) entry which is preliminary data.</text>
</comment>
<dbReference type="EMBL" id="SRIO01000002">
    <property type="protein sequence ID" value="TFZ83914.1"/>
    <property type="molecule type" value="Genomic_DNA"/>
</dbReference>
<sequence>MEYRLGALSRAIAVVLWPSFVSAVVATAAFFSQVDPHVLHLATCPEWEISRELGYTLGFFMFWGVTTLSSLFTYILLRTPAGPSAEGTAADDSNREMP</sequence>
<keyword evidence="1" id="KW-1133">Transmembrane helix</keyword>
<proteinExistence type="predicted"/>
<organism evidence="2 3">
    <name type="scientific">Candidatus Macondimonas diazotrophica</name>
    <dbReference type="NCBI Taxonomy" id="2305248"/>
    <lineage>
        <taxon>Bacteria</taxon>
        <taxon>Pseudomonadati</taxon>
        <taxon>Pseudomonadota</taxon>
        <taxon>Gammaproteobacteria</taxon>
        <taxon>Chromatiales</taxon>
        <taxon>Ectothiorhodospiraceae</taxon>
        <taxon>Candidatus Macondimonas</taxon>
    </lineage>
</organism>
<keyword evidence="1" id="KW-0472">Membrane</keyword>
<evidence type="ECO:0008006" key="4">
    <source>
        <dbReference type="Google" id="ProtNLM"/>
    </source>
</evidence>
<feature type="transmembrane region" description="Helical" evidence="1">
    <location>
        <begin position="12"/>
        <end position="33"/>
    </location>
</feature>
<keyword evidence="1" id="KW-0812">Transmembrane</keyword>
<name>A0A4Z0FDL7_9GAMM</name>
<keyword evidence="3" id="KW-1185">Reference proteome</keyword>
<dbReference type="AlphaFoldDB" id="A0A4Z0FDL7"/>
<evidence type="ECO:0000256" key="1">
    <source>
        <dbReference type="SAM" id="Phobius"/>
    </source>
</evidence>
<reference evidence="2 3" key="1">
    <citation type="journal article" date="2019" name="ISME J.">
        <title>Candidatus Macondimonas diazotrophica, a novel gammaproteobacterial genus dominating crude-oil-contaminated coastal sediments.</title>
        <authorList>
            <person name="Karthikeyan S."/>
            <person name="Konstantinidis K."/>
        </authorList>
    </citation>
    <scope>NUCLEOTIDE SEQUENCE [LARGE SCALE GENOMIC DNA]</scope>
    <source>
        <strain evidence="2 3">KTK01</strain>
    </source>
</reference>
<dbReference type="OrthoDB" id="6197657at2"/>
<evidence type="ECO:0000313" key="2">
    <source>
        <dbReference type="EMBL" id="TFZ83914.1"/>
    </source>
</evidence>
<protein>
    <recommendedName>
        <fullName evidence="4">Transmembrane protein</fullName>
    </recommendedName>
</protein>
<dbReference type="Proteomes" id="UP000297890">
    <property type="component" value="Unassembled WGS sequence"/>
</dbReference>
<gene>
    <name evidence="2" type="ORF">E4680_01975</name>
</gene>
<accession>A0A4Z0FDL7</accession>
<feature type="transmembrane region" description="Helical" evidence="1">
    <location>
        <begin position="53"/>
        <end position="77"/>
    </location>
</feature>